<evidence type="ECO:0000313" key="2">
    <source>
        <dbReference type="Proteomes" id="UP000583266"/>
    </source>
</evidence>
<accession>A0A848GSD1</accession>
<name>A0A848GSD1_9BACT</name>
<dbReference type="Proteomes" id="UP000583266">
    <property type="component" value="Unassembled WGS sequence"/>
</dbReference>
<keyword evidence="2" id="KW-1185">Reference proteome</keyword>
<gene>
    <name evidence="1" type="ORF">HHL17_20230</name>
</gene>
<evidence type="ECO:0000313" key="1">
    <source>
        <dbReference type="EMBL" id="NML39540.1"/>
    </source>
</evidence>
<reference evidence="1 2" key="1">
    <citation type="submission" date="2020-04" db="EMBL/GenBank/DDBJ databases">
        <title>Chitinophaga sp. G-6-1-13 sp. nov., isolated from soil.</title>
        <authorList>
            <person name="Dahal R.H."/>
            <person name="Chaudhary D.K."/>
        </authorList>
    </citation>
    <scope>NUCLEOTIDE SEQUENCE [LARGE SCALE GENOMIC DNA]</scope>
    <source>
        <strain evidence="1 2">G-6-1-13</strain>
    </source>
</reference>
<dbReference type="Gene3D" id="3.20.20.140">
    <property type="entry name" value="Metal-dependent hydrolases"/>
    <property type="match status" value="1"/>
</dbReference>
<comment type="caution">
    <text evidence="1">The sequence shown here is derived from an EMBL/GenBank/DDBJ whole genome shotgun (WGS) entry which is preliminary data.</text>
</comment>
<protein>
    <recommendedName>
        <fullName evidence="3">Adenosine deaminase domain-containing protein</fullName>
    </recommendedName>
</protein>
<dbReference type="EMBL" id="JABBGC010000002">
    <property type="protein sequence ID" value="NML39540.1"/>
    <property type="molecule type" value="Genomic_DNA"/>
</dbReference>
<proteinExistence type="predicted"/>
<dbReference type="InterPro" id="IPR032466">
    <property type="entry name" value="Metal_Hydrolase"/>
</dbReference>
<dbReference type="SUPFAM" id="SSF51556">
    <property type="entry name" value="Metallo-dependent hydrolases"/>
    <property type="match status" value="1"/>
</dbReference>
<organism evidence="1 2">
    <name type="scientific">Chitinophaga fulva</name>
    <dbReference type="NCBI Taxonomy" id="2728842"/>
    <lineage>
        <taxon>Bacteria</taxon>
        <taxon>Pseudomonadati</taxon>
        <taxon>Bacteroidota</taxon>
        <taxon>Chitinophagia</taxon>
        <taxon>Chitinophagales</taxon>
        <taxon>Chitinophagaceae</taxon>
        <taxon>Chitinophaga</taxon>
    </lineage>
</organism>
<sequence length="104" mass="12249">MHNFFVLIFDVKIFLLYHTHQVPVVISTDDAGVLRTDLTRQYVLLATRYPSLHYADIKQMIRNGIQYSFIQPAALKRQQLRQLDAALARFEWQVLRAHRPVITK</sequence>
<dbReference type="AlphaFoldDB" id="A0A848GSD1"/>
<evidence type="ECO:0008006" key="3">
    <source>
        <dbReference type="Google" id="ProtNLM"/>
    </source>
</evidence>